<protein>
    <submittedName>
        <fullName evidence="1">Uncharacterized protein</fullName>
    </submittedName>
</protein>
<dbReference type="KEGG" id="aper:A0U91_02900"/>
<proteinExistence type="predicted"/>
<evidence type="ECO:0000313" key="1">
    <source>
        <dbReference type="EMBL" id="AQT04123.1"/>
    </source>
</evidence>
<dbReference type="AlphaFoldDB" id="A0A1U9LCC9"/>
<organism evidence="1 2">
    <name type="scientific">Acetobacter persici</name>
    <dbReference type="NCBI Taxonomy" id="1076596"/>
    <lineage>
        <taxon>Bacteria</taxon>
        <taxon>Pseudomonadati</taxon>
        <taxon>Pseudomonadota</taxon>
        <taxon>Alphaproteobacteria</taxon>
        <taxon>Acetobacterales</taxon>
        <taxon>Acetobacteraceae</taxon>
        <taxon>Acetobacter</taxon>
    </lineage>
</organism>
<sequence>MTRSISGFPVFFRLLAGVAGLTVLAGCQSSAGMVKITPTPRTLIYSYVIASGMARGQVMSGQVSRERLVQIVNADRAALTAILNAEYNPSGTGLKNAGQAMENFLAVIEPTDPTPPSVVRR</sequence>
<accession>A0A1U9LCC9</accession>
<dbReference type="Proteomes" id="UP000189055">
    <property type="component" value="Chromosome"/>
</dbReference>
<name>A0A1U9LCC9_9PROT</name>
<evidence type="ECO:0000313" key="2">
    <source>
        <dbReference type="Proteomes" id="UP000189055"/>
    </source>
</evidence>
<dbReference type="RefSeq" id="WP_077930044.1">
    <property type="nucleotide sequence ID" value="NZ_CP014687.1"/>
</dbReference>
<reference evidence="1 2" key="1">
    <citation type="submission" date="2016-03" db="EMBL/GenBank/DDBJ databases">
        <title>Acetic acid bacteria sequencing.</title>
        <authorList>
            <person name="Brandt J."/>
            <person name="Jakob F."/>
            <person name="Vogel R.F."/>
        </authorList>
    </citation>
    <scope>NUCLEOTIDE SEQUENCE [LARGE SCALE GENOMIC DNA]</scope>
    <source>
        <strain evidence="1 2">TMW2.1084</strain>
    </source>
</reference>
<gene>
    <name evidence="1" type="ORF">A0U91_02900</name>
</gene>
<dbReference type="PROSITE" id="PS51257">
    <property type="entry name" value="PROKAR_LIPOPROTEIN"/>
    <property type="match status" value="1"/>
</dbReference>
<dbReference type="EMBL" id="CP014687">
    <property type="protein sequence ID" value="AQT04123.1"/>
    <property type="molecule type" value="Genomic_DNA"/>
</dbReference>